<dbReference type="Gene3D" id="1.10.418.10">
    <property type="entry name" value="Calponin-like domain"/>
    <property type="match status" value="1"/>
</dbReference>
<organism evidence="4 5">
    <name type="scientific">Candolleomyces eurysporus</name>
    <dbReference type="NCBI Taxonomy" id="2828524"/>
    <lineage>
        <taxon>Eukaryota</taxon>
        <taxon>Fungi</taxon>
        <taxon>Dikarya</taxon>
        <taxon>Basidiomycota</taxon>
        <taxon>Agaricomycotina</taxon>
        <taxon>Agaricomycetes</taxon>
        <taxon>Agaricomycetidae</taxon>
        <taxon>Agaricales</taxon>
        <taxon>Agaricineae</taxon>
        <taxon>Psathyrellaceae</taxon>
        <taxon>Candolleomyces</taxon>
    </lineage>
</organism>
<feature type="domain" description="Calponin-homology (CH)" evidence="3">
    <location>
        <begin position="10"/>
        <end position="51"/>
    </location>
</feature>
<dbReference type="InterPro" id="IPR036872">
    <property type="entry name" value="CH_dom_sf"/>
</dbReference>
<dbReference type="InterPro" id="IPR001715">
    <property type="entry name" value="CH_dom"/>
</dbReference>
<evidence type="ECO:0000256" key="1">
    <source>
        <dbReference type="ARBA" id="ARBA00022737"/>
    </source>
</evidence>
<gene>
    <name evidence="4" type="ORF">H1R20_g15384</name>
</gene>
<keyword evidence="2" id="KW-0009">Actin-binding</keyword>
<sequence length="64" mass="7339">MSLEIQTRNMQERTFCKWLNTKLEANGYPPMTSLVKDLSDGVRLIQLMEIMGSYPLVSSKIALF</sequence>
<reference evidence="4" key="1">
    <citation type="submission" date="2022-06" db="EMBL/GenBank/DDBJ databases">
        <title>Genome Sequence of Candolleomyces eurysporus.</title>
        <authorList>
            <person name="Buettner E."/>
        </authorList>
    </citation>
    <scope>NUCLEOTIDE SEQUENCE</scope>
    <source>
        <strain evidence="4">VTCC 930004</strain>
    </source>
</reference>
<dbReference type="Proteomes" id="UP001140091">
    <property type="component" value="Unassembled WGS sequence"/>
</dbReference>
<proteinExistence type="predicted"/>
<name>A0A9W8MA85_9AGAR</name>
<comment type="caution">
    <text evidence="4">The sequence shown here is derived from an EMBL/GenBank/DDBJ whole genome shotgun (WGS) entry which is preliminary data.</text>
</comment>
<evidence type="ECO:0000256" key="2">
    <source>
        <dbReference type="ARBA" id="ARBA00023203"/>
    </source>
</evidence>
<dbReference type="AlphaFoldDB" id="A0A9W8MA85"/>
<dbReference type="SUPFAM" id="SSF47576">
    <property type="entry name" value="Calponin-homology domain, CH-domain"/>
    <property type="match status" value="1"/>
</dbReference>
<dbReference type="PROSITE" id="PS00019">
    <property type="entry name" value="ACTININ_1"/>
    <property type="match status" value="1"/>
</dbReference>
<evidence type="ECO:0000313" key="5">
    <source>
        <dbReference type="Proteomes" id="UP001140091"/>
    </source>
</evidence>
<dbReference type="OrthoDB" id="10017054at2759"/>
<dbReference type="EMBL" id="JANBPK010001559">
    <property type="protein sequence ID" value="KAJ2921713.1"/>
    <property type="molecule type" value="Genomic_DNA"/>
</dbReference>
<accession>A0A9W8MA85</accession>
<keyword evidence="5" id="KW-1185">Reference proteome</keyword>
<dbReference type="Pfam" id="PF00307">
    <property type="entry name" value="CH"/>
    <property type="match status" value="1"/>
</dbReference>
<protein>
    <recommendedName>
        <fullName evidence="3">Calponin-homology (CH) domain-containing protein</fullName>
    </recommendedName>
</protein>
<evidence type="ECO:0000313" key="4">
    <source>
        <dbReference type="EMBL" id="KAJ2921713.1"/>
    </source>
</evidence>
<dbReference type="InterPro" id="IPR001589">
    <property type="entry name" value="Actinin_actin-bd_CS"/>
</dbReference>
<dbReference type="GO" id="GO:0003779">
    <property type="term" value="F:actin binding"/>
    <property type="evidence" value="ECO:0007669"/>
    <property type="project" value="UniProtKB-KW"/>
</dbReference>
<feature type="non-terminal residue" evidence="4">
    <location>
        <position position="1"/>
    </location>
</feature>
<evidence type="ECO:0000259" key="3">
    <source>
        <dbReference type="Pfam" id="PF00307"/>
    </source>
</evidence>
<keyword evidence="1" id="KW-0677">Repeat</keyword>